<sequence length="329" mass="36471">MVVLSQPHHFKPFLQLPLLVAFAACCVAIKPLGEWTRVKTKDVREVELIKKGPRLGFNGIKSGNIQRGMAHSVRDHFGTEMPPVVQAVTGFRKSNEIPYTHFRAKVWDRNIKTKTWDEVPGTGPDGTHVIALPHNRDFTTPEGALFTSKEVARSYATVPDTKKPTLPTWIHLNKLDQHGDVVGEVIAAPPRLHTGGIRSKSKPMMWHGYEGELAQTHRNHFPPITRSAVGSRLPHVREIARQTRLNRTISKNRSGSTMGPFLGVGHRKLHNREKVEEAAWSRNSAGAPSQRSPARQQEDPTVAAHSNQGAIFPLQSDGTPALSEFRAGP</sequence>
<keyword evidence="4" id="KW-1185">Reference proteome</keyword>
<dbReference type="InParanoid" id="A0A316W8K0"/>
<evidence type="ECO:0000313" key="3">
    <source>
        <dbReference type="EMBL" id="PWN46246.1"/>
    </source>
</evidence>
<proteinExistence type="predicted"/>
<evidence type="ECO:0000256" key="1">
    <source>
        <dbReference type="SAM" id="MobiDB-lite"/>
    </source>
</evidence>
<feature type="compositionally biased region" description="Polar residues" evidence="1">
    <location>
        <begin position="281"/>
        <end position="295"/>
    </location>
</feature>
<dbReference type="OrthoDB" id="10273688at2759"/>
<dbReference type="AlphaFoldDB" id="A0A316W8K0"/>
<dbReference type="GeneID" id="37038625"/>
<gene>
    <name evidence="3" type="ORF">IE81DRAFT_363247</name>
</gene>
<dbReference type="RefSeq" id="XP_025373406.1">
    <property type="nucleotide sequence ID" value="XM_025516755.1"/>
</dbReference>
<organism evidence="3 4">
    <name type="scientific">Ceraceosorus guamensis</name>
    <dbReference type="NCBI Taxonomy" id="1522189"/>
    <lineage>
        <taxon>Eukaryota</taxon>
        <taxon>Fungi</taxon>
        <taxon>Dikarya</taxon>
        <taxon>Basidiomycota</taxon>
        <taxon>Ustilaginomycotina</taxon>
        <taxon>Exobasidiomycetes</taxon>
        <taxon>Ceraceosorales</taxon>
        <taxon>Ceraceosoraceae</taxon>
        <taxon>Ceraceosorus</taxon>
    </lineage>
</organism>
<protein>
    <submittedName>
        <fullName evidence="3">Uncharacterized protein</fullName>
    </submittedName>
</protein>
<keyword evidence="2" id="KW-0732">Signal</keyword>
<dbReference type="EMBL" id="KZ819351">
    <property type="protein sequence ID" value="PWN46246.1"/>
    <property type="molecule type" value="Genomic_DNA"/>
</dbReference>
<feature type="chain" id="PRO_5016434863" evidence="2">
    <location>
        <begin position="29"/>
        <end position="329"/>
    </location>
</feature>
<dbReference type="Proteomes" id="UP000245783">
    <property type="component" value="Unassembled WGS sequence"/>
</dbReference>
<feature type="region of interest" description="Disordered" evidence="1">
    <location>
        <begin position="275"/>
        <end position="329"/>
    </location>
</feature>
<name>A0A316W8K0_9BASI</name>
<feature type="signal peptide" evidence="2">
    <location>
        <begin position="1"/>
        <end position="28"/>
    </location>
</feature>
<reference evidence="3 4" key="1">
    <citation type="journal article" date="2018" name="Mol. Biol. Evol.">
        <title>Broad Genomic Sampling Reveals a Smut Pathogenic Ancestry of the Fungal Clade Ustilaginomycotina.</title>
        <authorList>
            <person name="Kijpornyongpan T."/>
            <person name="Mondo S.J."/>
            <person name="Barry K."/>
            <person name="Sandor L."/>
            <person name="Lee J."/>
            <person name="Lipzen A."/>
            <person name="Pangilinan J."/>
            <person name="LaButti K."/>
            <person name="Hainaut M."/>
            <person name="Henrissat B."/>
            <person name="Grigoriev I.V."/>
            <person name="Spatafora J.W."/>
            <person name="Aime M.C."/>
        </authorList>
    </citation>
    <scope>NUCLEOTIDE SEQUENCE [LARGE SCALE GENOMIC DNA]</scope>
    <source>
        <strain evidence="3 4">MCA 4658</strain>
    </source>
</reference>
<accession>A0A316W8K0</accession>
<evidence type="ECO:0000256" key="2">
    <source>
        <dbReference type="SAM" id="SignalP"/>
    </source>
</evidence>
<evidence type="ECO:0000313" key="4">
    <source>
        <dbReference type="Proteomes" id="UP000245783"/>
    </source>
</evidence>